<reference evidence="8" key="2">
    <citation type="submission" date="2025-05" db="UniProtKB">
        <authorList>
            <consortium name="EnsemblMetazoa"/>
        </authorList>
    </citation>
    <scope>IDENTIFICATION</scope>
    <source>
        <strain evidence="8">Foshan</strain>
    </source>
</reference>
<dbReference type="PROSITE" id="PS00028">
    <property type="entry name" value="ZINC_FINGER_C2H2_1"/>
    <property type="match status" value="4"/>
</dbReference>
<dbReference type="SMART" id="SM00868">
    <property type="entry name" value="zf-AD"/>
    <property type="match status" value="1"/>
</dbReference>
<dbReference type="EnsemblMetazoa" id="AALFPA23_011891.R16908">
    <property type="protein sequence ID" value="AALFPA23_011891.P16908"/>
    <property type="gene ID" value="AALFPA23_011891"/>
</dbReference>
<accession>A0ABM1YSY3</accession>
<dbReference type="Proteomes" id="UP000069940">
    <property type="component" value="Unassembled WGS sequence"/>
</dbReference>
<evidence type="ECO:0000256" key="1">
    <source>
        <dbReference type="ARBA" id="ARBA00022723"/>
    </source>
</evidence>
<evidence type="ECO:0000256" key="6">
    <source>
        <dbReference type="SAM" id="MobiDB-lite"/>
    </source>
</evidence>
<feature type="compositionally biased region" description="Low complexity" evidence="6">
    <location>
        <begin position="185"/>
        <end position="197"/>
    </location>
</feature>
<evidence type="ECO:0000313" key="9">
    <source>
        <dbReference type="Proteomes" id="UP000069940"/>
    </source>
</evidence>
<feature type="domain" description="C2H2-type" evidence="7">
    <location>
        <begin position="259"/>
        <end position="289"/>
    </location>
</feature>
<dbReference type="Gene3D" id="3.30.160.60">
    <property type="entry name" value="Classic Zinc Finger"/>
    <property type="match status" value="2"/>
</dbReference>
<evidence type="ECO:0000256" key="2">
    <source>
        <dbReference type="ARBA" id="ARBA00022737"/>
    </source>
</evidence>
<feature type="region of interest" description="Disordered" evidence="6">
    <location>
        <begin position="173"/>
        <end position="223"/>
    </location>
</feature>
<dbReference type="GeneID" id="109406990"/>
<organism evidence="8 9">
    <name type="scientific">Aedes albopictus</name>
    <name type="common">Asian tiger mosquito</name>
    <name type="synonym">Stegomyia albopicta</name>
    <dbReference type="NCBI Taxonomy" id="7160"/>
    <lineage>
        <taxon>Eukaryota</taxon>
        <taxon>Metazoa</taxon>
        <taxon>Ecdysozoa</taxon>
        <taxon>Arthropoda</taxon>
        <taxon>Hexapoda</taxon>
        <taxon>Insecta</taxon>
        <taxon>Pterygota</taxon>
        <taxon>Neoptera</taxon>
        <taxon>Endopterygota</taxon>
        <taxon>Diptera</taxon>
        <taxon>Nematocera</taxon>
        <taxon>Culicoidea</taxon>
        <taxon>Culicidae</taxon>
        <taxon>Culicinae</taxon>
        <taxon>Aedini</taxon>
        <taxon>Aedes</taxon>
        <taxon>Stegomyia</taxon>
    </lineage>
</organism>
<dbReference type="SMART" id="SM00355">
    <property type="entry name" value="ZnF_C2H2"/>
    <property type="match status" value="5"/>
</dbReference>
<dbReference type="SUPFAM" id="SSF57667">
    <property type="entry name" value="beta-beta-alpha zinc fingers"/>
    <property type="match status" value="2"/>
</dbReference>
<keyword evidence="9" id="KW-1185">Reference proteome</keyword>
<dbReference type="Pfam" id="PF07776">
    <property type="entry name" value="zf-AD"/>
    <property type="match status" value="1"/>
</dbReference>
<evidence type="ECO:0000256" key="4">
    <source>
        <dbReference type="ARBA" id="ARBA00022833"/>
    </source>
</evidence>
<dbReference type="PROSITE" id="PS50157">
    <property type="entry name" value="ZINC_FINGER_C2H2_2"/>
    <property type="match status" value="3"/>
</dbReference>
<dbReference type="InterPro" id="IPR036236">
    <property type="entry name" value="Znf_C2H2_sf"/>
</dbReference>
<dbReference type="InterPro" id="IPR012934">
    <property type="entry name" value="Znf_AD"/>
</dbReference>
<keyword evidence="2" id="KW-0677">Repeat</keyword>
<dbReference type="InterPro" id="IPR013087">
    <property type="entry name" value="Znf_C2H2_type"/>
</dbReference>
<evidence type="ECO:0000313" key="8">
    <source>
        <dbReference type="EnsemblMetazoa" id="AALFPA23_011891.P16908"/>
    </source>
</evidence>
<sequence length="390" mass="45195">MNPPRNPSPSTQPSLKPSKVKLRLKKTDIRQCRLCMRVLPKAETIDMALDSRLDQRRKILEAVGVRITVNCKLKSVCVNCWVIVDIVYNFRATCQQADTLHGTRLLMMHPGLWLSKENKQMLINCHKLVEKNRAEMTGLFKCSTLDKGDEVKLNVEQEPLPIETVILGEIKKEEPPEEQPPPTEPAAAAATDQTSSDSDPEQTEPEQCAQKLNEPLEYQPSSKKSYNAKDHMCELCGKMMRNVYAEWHHNSVHLRTNPYECSEQGCNRKFPSLLYVKTHVRKDHLNKAAKNEYFDCPTCSKQIKGKFAFRSHLKTHEAHEMHPEKQACTVCGKYFYKRYMKDHMFVHTGQLPYRCEFCDRKYAAWTNWWQHRKKHHADQLQRVQDSGGKS</sequence>
<keyword evidence="3 5" id="KW-0863">Zinc-finger</keyword>
<reference evidence="9" key="1">
    <citation type="journal article" date="2015" name="Proc. Natl. Acad. Sci. U.S.A.">
        <title>Genome sequence of the Asian Tiger mosquito, Aedes albopictus, reveals insights into its biology, genetics, and evolution.</title>
        <authorList>
            <person name="Chen X.G."/>
            <person name="Jiang X."/>
            <person name="Gu J."/>
            <person name="Xu M."/>
            <person name="Wu Y."/>
            <person name="Deng Y."/>
            <person name="Zhang C."/>
            <person name="Bonizzoni M."/>
            <person name="Dermauw W."/>
            <person name="Vontas J."/>
            <person name="Armbruster P."/>
            <person name="Huang X."/>
            <person name="Yang Y."/>
            <person name="Zhang H."/>
            <person name="He W."/>
            <person name="Peng H."/>
            <person name="Liu Y."/>
            <person name="Wu K."/>
            <person name="Chen J."/>
            <person name="Lirakis M."/>
            <person name="Topalis P."/>
            <person name="Van Leeuwen T."/>
            <person name="Hall A.B."/>
            <person name="Jiang X."/>
            <person name="Thorpe C."/>
            <person name="Mueller R.L."/>
            <person name="Sun C."/>
            <person name="Waterhouse R.M."/>
            <person name="Yan G."/>
            <person name="Tu Z.J."/>
            <person name="Fang X."/>
            <person name="James A.A."/>
        </authorList>
    </citation>
    <scope>NUCLEOTIDE SEQUENCE [LARGE SCALE GENOMIC DNA]</scope>
    <source>
        <strain evidence="9">Foshan</strain>
    </source>
</reference>
<dbReference type="SUPFAM" id="SSF57716">
    <property type="entry name" value="Glucocorticoid receptor-like (DNA-binding domain)"/>
    <property type="match status" value="1"/>
</dbReference>
<dbReference type="PANTHER" id="PTHR19818:SF139">
    <property type="entry name" value="PAIR-RULE PROTEIN ODD-PAIRED"/>
    <property type="match status" value="1"/>
</dbReference>
<evidence type="ECO:0000259" key="7">
    <source>
        <dbReference type="PROSITE" id="PS50157"/>
    </source>
</evidence>
<evidence type="ECO:0000256" key="5">
    <source>
        <dbReference type="PROSITE-ProRule" id="PRU00042"/>
    </source>
</evidence>
<proteinExistence type="predicted"/>
<name>A0ABM1YSY3_AEDAL</name>
<keyword evidence="4" id="KW-0862">Zinc</keyword>
<dbReference type="InterPro" id="IPR050329">
    <property type="entry name" value="GLI_C2H2-zinc-finger"/>
</dbReference>
<evidence type="ECO:0000256" key="3">
    <source>
        <dbReference type="ARBA" id="ARBA00022771"/>
    </source>
</evidence>
<feature type="domain" description="C2H2-type" evidence="7">
    <location>
        <begin position="353"/>
        <end position="380"/>
    </location>
</feature>
<protein>
    <recommendedName>
        <fullName evidence="7">C2H2-type domain-containing protein</fullName>
    </recommendedName>
</protein>
<dbReference type="RefSeq" id="XP_019535558.2">
    <property type="nucleotide sequence ID" value="XM_019680013.3"/>
</dbReference>
<keyword evidence="1" id="KW-0479">Metal-binding</keyword>
<feature type="domain" description="C2H2-type" evidence="7">
    <location>
        <begin position="294"/>
        <end position="321"/>
    </location>
</feature>
<dbReference type="PANTHER" id="PTHR19818">
    <property type="entry name" value="ZINC FINGER PROTEIN ZIC AND GLI"/>
    <property type="match status" value="1"/>
</dbReference>